<sequence length="122" mass="13004">MAAGLREYEATAAGFAPLSMTSAPDDHEAYYPGAQTITIRITGDAGTGLLLGAQLVGPRGTETAKRVDTHATALFHGMTVDAFSELDLSYTPPLGSPWDSTQMATRAWVREHVLPARVRSSQ</sequence>
<dbReference type="Gene3D" id="3.50.50.60">
    <property type="entry name" value="FAD/NAD(P)-binding domain"/>
    <property type="match status" value="1"/>
</dbReference>
<proteinExistence type="predicted"/>
<dbReference type="SUPFAM" id="SSF55424">
    <property type="entry name" value="FAD/NAD-linked reductases, dimerisation (C-terminal) domain"/>
    <property type="match status" value="1"/>
</dbReference>
<dbReference type="Proteomes" id="UP000542813">
    <property type="component" value="Unassembled WGS sequence"/>
</dbReference>
<name>A0A7W9GV73_9ACTN</name>
<feature type="domain" description="Pyridine nucleotide-disulphide oxidoreductase dimerisation" evidence="1">
    <location>
        <begin position="3"/>
        <end position="94"/>
    </location>
</feature>
<dbReference type="AlphaFoldDB" id="A0A7W9GV73"/>
<keyword evidence="3" id="KW-1185">Reference proteome</keyword>
<dbReference type="InterPro" id="IPR016156">
    <property type="entry name" value="FAD/NAD-linked_Rdtase_dimer_sf"/>
</dbReference>
<evidence type="ECO:0000313" key="3">
    <source>
        <dbReference type="Proteomes" id="UP000542813"/>
    </source>
</evidence>
<dbReference type="EMBL" id="JACHMM010000001">
    <property type="protein sequence ID" value="MBB5790373.1"/>
    <property type="molecule type" value="Genomic_DNA"/>
</dbReference>
<gene>
    <name evidence="2" type="ORF">HD601_004948</name>
</gene>
<dbReference type="InterPro" id="IPR036188">
    <property type="entry name" value="FAD/NAD-bd_sf"/>
</dbReference>
<evidence type="ECO:0000313" key="2">
    <source>
        <dbReference type="EMBL" id="MBB5790373.1"/>
    </source>
</evidence>
<evidence type="ECO:0000259" key="1">
    <source>
        <dbReference type="Pfam" id="PF02852"/>
    </source>
</evidence>
<comment type="caution">
    <text evidence="2">The sequence shown here is derived from an EMBL/GenBank/DDBJ whole genome shotgun (WGS) entry which is preliminary data.</text>
</comment>
<accession>A0A7W9GV73</accession>
<dbReference type="InterPro" id="IPR004099">
    <property type="entry name" value="Pyr_nucl-diS_OxRdtase_dimer"/>
</dbReference>
<protein>
    <submittedName>
        <fullName evidence="2">NADPH-dependent 2,4-dienoyl-CoA reductase/sulfur reductase-like enzyme</fullName>
    </submittedName>
</protein>
<reference evidence="2 3" key="1">
    <citation type="submission" date="2020-08" db="EMBL/GenBank/DDBJ databases">
        <title>Sequencing the genomes of 1000 actinobacteria strains.</title>
        <authorList>
            <person name="Klenk H.-P."/>
        </authorList>
    </citation>
    <scope>NUCLEOTIDE SEQUENCE [LARGE SCALE GENOMIC DNA]</scope>
    <source>
        <strain evidence="2 3">DSM 102122</strain>
    </source>
</reference>
<organism evidence="2 3">
    <name type="scientific">Jiangella mangrovi</name>
    <dbReference type="NCBI Taxonomy" id="1524084"/>
    <lineage>
        <taxon>Bacteria</taxon>
        <taxon>Bacillati</taxon>
        <taxon>Actinomycetota</taxon>
        <taxon>Actinomycetes</taxon>
        <taxon>Jiangellales</taxon>
        <taxon>Jiangellaceae</taxon>
        <taxon>Jiangella</taxon>
    </lineage>
</organism>
<dbReference type="Pfam" id="PF02852">
    <property type="entry name" value="Pyr_redox_dim"/>
    <property type="match status" value="1"/>
</dbReference>